<accession>A0A9X2HJV5</accession>
<dbReference type="Proteomes" id="UP001139451">
    <property type="component" value="Unassembled WGS sequence"/>
</dbReference>
<organism evidence="1 2">
    <name type="scientific">Sphingomonas tagetis</name>
    <dbReference type="NCBI Taxonomy" id="2949092"/>
    <lineage>
        <taxon>Bacteria</taxon>
        <taxon>Pseudomonadati</taxon>
        <taxon>Pseudomonadota</taxon>
        <taxon>Alphaproteobacteria</taxon>
        <taxon>Sphingomonadales</taxon>
        <taxon>Sphingomonadaceae</taxon>
        <taxon>Sphingomonas</taxon>
    </lineage>
</organism>
<name>A0A9X2HJV5_9SPHN</name>
<dbReference type="EMBL" id="JAMLDX010000005">
    <property type="protein sequence ID" value="MCP3730439.1"/>
    <property type="molecule type" value="Genomic_DNA"/>
</dbReference>
<dbReference type="RefSeq" id="WP_254292571.1">
    <property type="nucleotide sequence ID" value="NZ_JAMLDX010000005.1"/>
</dbReference>
<dbReference type="AlphaFoldDB" id="A0A9X2HJV5"/>
<gene>
    <name evidence="1" type="ORF">M9978_08355</name>
</gene>
<dbReference type="Gene3D" id="3.40.630.30">
    <property type="match status" value="1"/>
</dbReference>
<protein>
    <recommendedName>
        <fullName evidence="3">N-acetyltransferase domain-containing protein</fullName>
    </recommendedName>
</protein>
<evidence type="ECO:0008006" key="3">
    <source>
        <dbReference type="Google" id="ProtNLM"/>
    </source>
</evidence>
<reference evidence="1" key="1">
    <citation type="submission" date="2022-05" db="EMBL/GenBank/DDBJ databases">
        <title>Sphingomonas sp. strain MG17 Genome sequencing and assembly.</title>
        <authorList>
            <person name="Kim I."/>
        </authorList>
    </citation>
    <scope>NUCLEOTIDE SEQUENCE</scope>
    <source>
        <strain evidence="1">MG17</strain>
    </source>
</reference>
<dbReference type="SUPFAM" id="SSF55729">
    <property type="entry name" value="Acyl-CoA N-acyltransferases (Nat)"/>
    <property type="match status" value="1"/>
</dbReference>
<evidence type="ECO:0000313" key="2">
    <source>
        <dbReference type="Proteomes" id="UP001139451"/>
    </source>
</evidence>
<comment type="caution">
    <text evidence="1">The sequence shown here is derived from an EMBL/GenBank/DDBJ whole genome shotgun (WGS) entry which is preliminary data.</text>
</comment>
<keyword evidence="2" id="KW-1185">Reference proteome</keyword>
<evidence type="ECO:0000313" key="1">
    <source>
        <dbReference type="EMBL" id="MCP3730439.1"/>
    </source>
</evidence>
<dbReference type="InterPro" id="IPR016181">
    <property type="entry name" value="Acyl_CoA_acyltransferase"/>
</dbReference>
<sequence>MIVISEFAAADADAIDLQPMQAADRMAGAIYENGPGWTVRDGDGRILACLGFLLAGPSYRIAWAMLALGKRNALVPISRTIRRLLDGAGWNRVEMLTHADFAEAARWAELLGFELEGVKRKALPDGGDLLVWARIAKGEE</sequence>
<proteinExistence type="predicted"/>